<accession>A0A917HDH6</accession>
<dbReference type="InterPro" id="IPR034904">
    <property type="entry name" value="FSCA_dom_sf"/>
</dbReference>
<dbReference type="PANTHER" id="PTHR42831">
    <property type="entry name" value="FE-S PROTEIN MATURATION AUXILIARY FACTOR YITW"/>
    <property type="match status" value="1"/>
</dbReference>
<dbReference type="Gene3D" id="3.30.300.130">
    <property type="entry name" value="Fe-S cluster assembly (FSCA)"/>
    <property type="match status" value="1"/>
</dbReference>
<dbReference type="PANTHER" id="PTHR42831:SF1">
    <property type="entry name" value="FE-S PROTEIN MATURATION AUXILIARY FACTOR YITW"/>
    <property type="match status" value="1"/>
</dbReference>
<dbReference type="InterPro" id="IPR002744">
    <property type="entry name" value="MIP18-like"/>
</dbReference>
<organism evidence="2 3">
    <name type="scientific">Virgibacillus oceani</name>
    <dbReference type="NCBI Taxonomy" id="1479511"/>
    <lineage>
        <taxon>Bacteria</taxon>
        <taxon>Bacillati</taxon>
        <taxon>Bacillota</taxon>
        <taxon>Bacilli</taxon>
        <taxon>Bacillales</taxon>
        <taxon>Bacillaceae</taxon>
        <taxon>Virgibacillus</taxon>
    </lineage>
</organism>
<keyword evidence="2" id="KW-0489">Methyltransferase</keyword>
<proteinExistence type="predicted"/>
<dbReference type="GO" id="GO:0008168">
    <property type="term" value="F:methyltransferase activity"/>
    <property type="evidence" value="ECO:0007669"/>
    <property type="project" value="UniProtKB-KW"/>
</dbReference>
<dbReference type="GO" id="GO:0032259">
    <property type="term" value="P:methylation"/>
    <property type="evidence" value="ECO:0007669"/>
    <property type="project" value="UniProtKB-KW"/>
</dbReference>
<gene>
    <name evidence="2" type="ORF">GCM10011398_20360</name>
</gene>
<evidence type="ECO:0000259" key="1">
    <source>
        <dbReference type="Pfam" id="PF01883"/>
    </source>
</evidence>
<comment type="caution">
    <text evidence="2">The sequence shown here is derived from an EMBL/GenBank/DDBJ whole genome shotgun (WGS) entry which is preliminary data.</text>
</comment>
<dbReference type="Pfam" id="PF01883">
    <property type="entry name" value="FeS_assembly_P"/>
    <property type="match status" value="1"/>
</dbReference>
<dbReference type="EMBL" id="BMFR01000007">
    <property type="protein sequence ID" value="GGG75466.1"/>
    <property type="molecule type" value="Genomic_DNA"/>
</dbReference>
<evidence type="ECO:0000313" key="2">
    <source>
        <dbReference type="EMBL" id="GGG75466.1"/>
    </source>
</evidence>
<protein>
    <submittedName>
        <fullName evidence="2">DNA methyltransferase</fullName>
    </submittedName>
</protein>
<sequence>MTLQTQIEAALYEVIDPELGVNIMDLGLIYGIQIDDDNNVTITMTLTTPGCPMHDTISNGVKYRVGQMDGIGEIDVNIVWEPAWSPANMSDHAKDMLGIG</sequence>
<dbReference type="Proteomes" id="UP000622860">
    <property type="component" value="Unassembled WGS sequence"/>
</dbReference>
<dbReference type="AlphaFoldDB" id="A0A917HDH6"/>
<keyword evidence="3" id="KW-1185">Reference proteome</keyword>
<reference evidence="2" key="2">
    <citation type="submission" date="2020-09" db="EMBL/GenBank/DDBJ databases">
        <authorList>
            <person name="Sun Q."/>
            <person name="Zhou Y."/>
        </authorList>
    </citation>
    <scope>NUCLEOTIDE SEQUENCE</scope>
    <source>
        <strain evidence="2">CGMCC 1.12754</strain>
    </source>
</reference>
<reference evidence="2" key="1">
    <citation type="journal article" date="2014" name="Int. J. Syst. Evol. Microbiol.">
        <title>Complete genome sequence of Corynebacterium casei LMG S-19264T (=DSM 44701T), isolated from a smear-ripened cheese.</title>
        <authorList>
            <consortium name="US DOE Joint Genome Institute (JGI-PGF)"/>
            <person name="Walter F."/>
            <person name="Albersmeier A."/>
            <person name="Kalinowski J."/>
            <person name="Ruckert C."/>
        </authorList>
    </citation>
    <scope>NUCLEOTIDE SEQUENCE</scope>
    <source>
        <strain evidence="2">CGMCC 1.12754</strain>
    </source>
</reference>
<keyword evidence="2" id="KW-0808">Transferase</keyword>
<feature type="domain" description="MIP18 family-like" evidence="1">
    <location>
        <begin position="5"/>
        <end position="76"/>
    </location>
</feature>
<evidence type="ECO:0000313" key="3">
    <source>
        <dbReference type="Proteomes" id="UP000622860"/>
    </source>
</evidence>
<dbReference type="RefSeq" id="WP_188455290.1">
    <property type="nucleotide sequence ID" value="NZ_BMFR01000007.1"/>
</dbReference>
<dbReference type="InterPro" id="IPR052339">
    <property type="entry name" value="Fe-S_Maturation_MIP18"/>
</dbReference>
<dbReference type="SUPFAM" id="SSF117916">
    <property type="entry name" value="Fe-S cluster assembly (FSCA) domain-like"/>
    <property type="match status" value="1"/>
</dbReference>
<name>A0A917HDH6_9BACI</name>